<dbReference type="Proteomes" id="UP000530234">
    <property type="component" value="Unassembled WGS sequence"/>
</dbReference>
<reference evidence="3" key="1">
    <citation type="submission" date="2019-10" db="EMBL/GenBank/DDBJ databases">
        <title>Streptomyces sp. nov., a novel actinobacterium isolated from alkaline environment.</title>
        <authorList>
            <person name="Golinska P."/>
        </authorList>
    </citation>
    <scope>NUCLEOTIDE SEQUENCE [LARGE SCALE GENOMIC DNA]</scope>
    <source>
        <strain evidence="3">DSM 42108</strain>
    </source>
</reference>
<accession>A0A7W3XVU5</accession>
<dbReference type="EMBL" id="VKHS01000111">
    <property type="protein sequence ID" value="MBB0229340.1"/>
    <property type="molecule type" value="Genomic_DNA"/>
</dbReference>
<feature type="region of interest" description="Disordered" evidence="1">
    <location>
        <begin position="1"/>
        <end position="21"/>
    </location>
</feature>
<proteinExistence type="predicted"/>
<evidence type="ECO:0000313" key="3">
    <source>
        <dbReference type="Proteomes" id="UP000530234"/>
    </source>
</evidence>
<dbReference type="AlphaFoldDB" id="A0A7W3XVU5"/>
<sequence length="209" mass="21605">MDVPVDAGPAPSRASCTAPEGAEGVNVYLVCGSRVESVPRDVPVPDPTPAEGEGTAGSGSPERSTDPAEVSPAERLAVAGRLLRELQAEPPEEEQAAGFSSAVPEDLRVLGPTGDDPERLLRLSLHPDDLPAFALVQIICTFAHTRPVGDGTSVLLGGPVEAEDREARGYTCATSLRNRPENARNAGTEVVLPPSPGGAGDASREPDTE</sequence>
<protein>
    <submittedName>
        <fullName evidence="2">Uncharacterized protein</fullName>
    </submittedName>
</protein>
<keyword evidence="3" id="KW-1185">Reference proteome</keyword>
<evidence type="ECO:0000313" key="2">
    <source>
        <dbReference type="EMBL" id="MBB0229340.1"/>
    </source>
</evidence>
<name>A0A7W3XVU5_9ACTN</name>
<feature type="region of interest" description="Disordered" evidence="1">
    <location>
        <begin position="176"/>
        <end position="209"/>
    </location>
</feature>
<comment type="caution">
    <text evidence="2">The sequence shown here is derived from an EMBL/GenBank/DDBJ whole genome shotgun (WGS) entry which is preliminary data.</text>
</comment>
<feature type="region of interest" description="Disordered" evidence="1">
    <location>
        <begin position="37"/>
        <end position="115"/>
    </location>
</feature>
<organism evidence="2 3">
    <name type="scientific">Streptomyces calidiresistens</name>
    <dbReference type="NCBI Taxonomy" id="1485586"/>
    <lineage>
        <taxon>Bacteria</taxon>
        <taxon>Bacillati</taxon>
        <taxon>Actinomycetota</taxon>
        <taxon>Actinomycetes</taxon>
        <taxon>Kitasatosporales</taxon>
        <taxon>Streptomycetaceae</taxon>
        <taxon>Streptomyces</taxon>
    </lineage>
</organism>
<evidence type="ECO:0000256" key="1">
    <source>
        <dbReference type="SAM" id="MobiDB-lite"/>
    </source>
</evidence>
<gene>
    <name evidence="2" type="ORF">FOE67_07390</name>
</gene>